<reference evidence="2" key="1">
    <citation type="submission" date="2025-08" db="UniProtKB">
        <authorList>
            <consortium name="Ensembl"/>
        </authorList>
    </citation>
    <scope>IDENTIFICATION</scope>
</reference>
<evidence type="ECO:0000256" key="1">
    <source>
        <dbReference type="SAM" id="MobiDB-lite"/>
    </source>
</evidence>
<feature type="region of interest" description="Disordered" evidence="1">
    <location>
        <begin position="154"/>
        <end position="177"/>
    </location>
</feature>
<proteinExistence type="predicted"/>
<organism evidence="2 3">
    <name type="scientific">Sciurus vulgaris</name>
    <name type="common">Eurasian red squirrel</name>
    <dbReference type="NCBI Taxonomy" id="55149"/>
    <lineage>
        <taxon>Eukaryota</taxon>
        <taxon>Metazoa</taxon>
        <taxon>Chordata</taxon>
        <taxon>Craniata</taxon>
        <taxon>Vertebrata</taxon>
        <taxon>Euteleostomi</taxon>
        <taxon>Mammalia</taxon>
        <taxon>Eutheria</taxon>
        <taxon>Euarchontoglires</taxon>
        <taxon>Glires</taxon>
        <taxon>Rodentia</taxon>
        <taxon>Sciuromorpha</taxon>
        <taxon>Sciuridae</taxon>
        <taxon>Sciurinae</taxon>
        <taxon>Sciurini</taxon>
        <taxon>Sciurus</taxon>
    </lineage>
</organism>
<evidence type="ECO:0000313" key="2">
    <source>
        <dbReference type="Ensembl" id="ENSSVLP00005027278.1"/>
    </source>
</evidence>
<sequence>IIERWCCILHDPDTMGEEEERMALTYTAHDQKFDGHSAGNREGQEEGVPIHSREVGSTHHDVGIPVEEFDELLQAPKATLETGHEKLGKLLWLGHTFQALIQILKHHSNNLHDGENEGAKGQGSCVVPCPAKGREERKGWQVVWLAQGPVVGGKGPSQCDLAQRQHEVGQPKEHEGIEDLQAQQCTVVARLTTIEGELASGVGAQAGFIGGREGLGDQRVQQGAHDVSHSPGEEQRHRHQDLNSLREKPSQVP</sequence>
<feature type="compositionally biased region" description="Basic and acidic residues" evidence="1">
    <location>
        <begin position="163"/>
        <end position="177"/>
    </location>
</feature>
<feature type="compositionally biased region" description="Basic and acidic residues" evidence="1">
    <location>
        <begin position="226"/>
        <end position="253"/>
    </location>
</feature>
<dbReference type="Proteomes" id="UP000694564">
    <property type="component" value="Chromosome 16"/>
</dbReference>
<evidence type="ECO:0000313" key="3">
    <source>
        <dbReference type="Proteomes" id="UP000694564"/>
    </source>
</evidence>
<name>A0A8D2JQW4_SCIVU</name>
<protein>
    <submittedName>
        <fullName evidence="2">Uncharacterized protein</fullName>
    </submittedName>
</protein>
<accession>A0A8D2JQW4</accession>
<dbReference type="OrthoDB" id="9837803at2759"/>
<keyword evidence="3" id="KW-1185">Reference proteome</keyword>
<dbReference type="GeneTree" id="ENSGT00900000143551"/>
<feature type="region of interest" description="Disordered" evidence="1">
    <location>
        <begin position="212"/>
        <end position="253"/>
    </location>
</feature>
<dbReference type="AlphaFoldDB" id="A0A8D2JQW4"/>
<reference evidence="2" key="2">
    <citation type="submission" date="2025-09" db="UniProtKB">
        <authorList>
            <consortium name="Ensembl"/>
        </authorList>
    </citation>
    <scope>IDENTIFICATION</scope>
</reference>
<dbReference type="Ensembl" id="ENSSVLT00005030319.1">
    <property type="protein sequence ID" value="ENSSVLP00005027278.1"/>
    <property type="gene ID" value="ENSSVLG00005021542.1"/>
</dbReference>